<keyword evidence="1" id="KW-0472">Membrane</keyword>
<sequence length="142" mass="16635">MSISFIYGFFTGCFVTIIGQYFLQKFINPRRYSKQIDSKKFDLERLFNDHPVFMNTIKADLASANYRDVREFFVVDKEAILNSSIPRLRYELSTEILAVLNRLEALGYIKKLKNNCLHFKVAEDFVIQLNSYEIAGKEDQNI</sequence>
<accession>D3HQH4</accession>
<evidence type="ECO:0000313" key="3">
    <source>
        <dbReference type="Proteomes" id="UP000001060"/>
    </source>
</evidence>
<dbReference type="OrthoDB" id="5652474at2"/>
<keyword evidence="1" id="KW-1133">Transmembrane helix</keyword>
<dbReference type="GeneID" id="40925034"/>
<dbReference type="RefSeq" id="WP_012978888.1">
    <property type="nucleotide sequence ID" value="NC_013861.1"/>
</dbReference>
<proteinExistence type="predicted"/>
<protein>
    <submittedName>
        <fullName evidence="2">Uncharacterized protein</fullName>
    </submittedName>
</protein>
<evidence type="ECO:0000313" key="2">
    <source>
        <dbReference type="EMBL" id="CBJ11144.1"/>
    </source>
</evidence>
<dbReference type="KEGG" id="llo:LLO_0800"/>
<dbReference type="AlphaFoldDB" id="D3HQH4"/>
<dbReference type="Proteomes" id="UP000001060">
    <property type="component" value="Chromosome"/>
</dbReference>
<organism evidence="2 3">
    <name type="scientific">Legionella longbeachae serogroup 1 (strain NSW150)</name>
    <dbReference type="NCBI Taxonomy" id="661367"/>
    <lineage>
        <taxon>Bacteria</taxon>
        <taxon>Pseudomonadati</taxon>
        <taxon>Pseudomonadota</taxon>
        <taxon>Gammaproteobacteria</taxon>
        <taxon>Legionellales</taxon>
        <taxon>Legionellaceae</taxon>
        <taxon>Legionella</taxon>
    </lineage>
</organism>
<keyword evidence="1" id="KW-0812">Transmembrane</keyword>
<dbReference type="HOGENOM" id="CLU_1813391_0_0_6"/>
<name>D3HQH4_LEGLN</name>
<dbReference type="eggNOG" id="ENOG5034A2B">
    <property type="taxonomic scope" value="Bacteria"/>
</dbReference>
<keyword evidence="3" id="KW-1185">Reference proteome</keyword>
<reference evidence="2 3" key="1">
    <citation type="journal article" date="2010" name="PLoS Genet.">
        <title>Analysis of the Legionella longbeachae genome and transcriptome uncovers unique strategies to cause Legionnaires' disease.</title>
        <authorList>
            <person name="Cazalet C."/>
            <person name="Gomez-Valero L."/>
            <person name="Rusniok C."/>
            <person name="Lomma M."/>
            <person name="Dervins-Ravault D."/>
            <person name="Newton H."/>
            <person name="Sansom F."/>
            <person name="Jarraud S."/>
            <person name="Zidane N."/>
            <person name="Ma L."/>
            <person name="Bouchier C."/>
            <person name="Etienne J."/>
            <person name="Hartland E."/>
            <person name="Buchrieser C."/>
        </authorList>
    </citation>
    <scope>NUCLEOTIDE SEQUENCE [LARGE SCALE GENOMIC DNA]</scope>
    <source>
        <strain evidence="2 3">NSW150</strain>
    </source>
</reference>
<dbReference type="EMBL" id="FN650140">
    <property type="protein sequence ID" value="CBJ11144.1"/>
    <property type="molecule type" value="Genomic_DNA"/>
</dbReference>
<gene>
    <name evidence="2" type="ordered locus">LLO_0800</name>
</gene>
<feature type="transmembrane region" description="Helical" evidence="1">
    <location>
        <begin position="6"/>
        <end position="23"/>
    </location>
</feature>
<evidence type="ECO:0000256" key="1">
    <source>
        <dbReference type="SAM" id="Phobius"/>
    </source>
</evidence>
<dbReference type="STRING" id="661367.LLO_0800"/>